<accession>A0ABR3T9J7</accession>
<feature type="compositionally biased region" description="Polar residues" evidence="1">
    <location>
        <begin position="418"/>
        <end position="430"/>
    </location>
</feature>
<dbReference type="SUPFAM" id="SSF51197">
    <property type="entry name" value="Clavaminate synthase-like"/>
    <property type="match status" value="1"/>
</dbReference>
<feature type="domain" description="JmjC" evidence="2">
    <location>
        <begin position="154"/>
        <end position="312"/>
    </location>
</feature>
<dbReference type="Pfam" id="PF02373">
    <property type="entry name" value="JmjC"/>
    <property type="match status" value="1"/>
</dbReference>
<dbReference type="PROSITE" id="PS51184">
    <property type="entry name" value="JMJC"/>
    <property type="match status" value="1"/>
</dbReference>
<keyword evidence="4" id="KW-1185">Reference proteome</keyword>
<dbReference type="Gene3D" id="2.60.120.650">
    <property type="entry name" value="Cupin"/>
    <property type="match status" value="1"/>
</dbReference>
<dbReference type="Proteomes" id="UP001521116">
    <property type="component" value="Unassembled WGS sequence"/>
</dbReference>
<feature type="compositionally biased region" description="Polar residues" evidence="1">
    <location>
        <begin position="359"/>
        <end position="370"/>
    </location>
</feature>
<evidence type="ECO:0000313" key="3">
    <source>
        <dbReference type="EMBL" id="KAL1636216.1"/>
    </source>
</evidence>
<sequence>MHQCCYDGAVEFGTAQLWKRTVPTIFQAMEDWAEHKELGFFKCTIQEDVMQSINPTKIGRSTVNASGVIQSKVLSLSSFPQGDALVCKVLIKEDSCGPEFRAPDLDVDVGEMDYRKLFCSTIDDAKAGIEKPYFVFDAFSTSEWRESVGLPPDSYLDCGDQLNKTPSRIPGVHSAYSYFSTGGGSCTAMHVEDGYLGSINFVLAGAPKVWLFVQPCFREKFESRVREWIKGKGRTSPCSQFVRHQDVLLSPELLDRWEIPYYIVPCKAGEMIVTLSQTYHQVVNAGANLSEAVNFAAEPDWTEPPSTYRPCTMRCTSGEAPITAADLRVRDNADGLEPKPKPSLGGHGSDDESNESQDGESVTSSNTTDASVDPFDKTVKDVIDDALRSELPYDGTIDGRGKPASSDVVDDTAGGPASKTNLVSANSASTQEEHQATFGDGSAEAPLRLKDEPNDHTVDSVKLPLGLAPVVPPREVKMSLKERIDSLVELTCQYQSVLEISEGDLDRFRPGRKLNDIGIKKALDIILPDKTEPLIASWAIRGFQSSALSEKHKVEELGSSSPQLVHDMDSTHLFIVYNVENHSLKQPARGSGNHWVLIIVDFLDKKINFYGAKGGLELTARTISHNTGVFVNAYRVAQGSSDDEIEWKPPRIQQGIRTLITVE</sequence>
<proteinExistence type="predicted"/>
<name>A0ABR3T9J7_9PEZI</name>
<reference evidence="3 4" key="1">
    <citation type="submission" date="2024-02" db="EMBL/GenBank/DDBJ databases">
        <title>De novo assembly and annotation of 12 fungi associated with fruit tree decline syndrome in Ontario, Canada.</title>
        <authorList>
            <person name="Sulman M."/>
            <person name="Ellouze W."/>
            <person name="Ilyukhin E."/>
        </authorList>
    </citation>
    <scope>NUCLEOTIDE SEQUENCE [LARGE SCALE GENOMIC DNA]</scope>
    <source>
        <strain evidence="3 4">M1-105</strain>
    </source>
</reference>
<feature type="region of interest" description="Disordered" evidence="1">
    <location>
        <begin position="391"/>
        <end position="447"/>
    </location>
</feature>
<gene>
    <name evidence="3" type="ORF">SLS56_001195</name>
</gene>
<dbReference type="PANTHER" id="PTHR10694">
    <property type="entry name" value="LYSINE-SPECIFIC DEMETHYLASE"/>
    <property type="match status" value="1"/>
</dbReference>
<dbReference type="InterPro" id="IPR003347">
    <property type="entry name" value="JmjC_dom"/>
</dbReference>
<dbReference type="SMART" id="SM00558">
    <property type="entry name" value="JmjC"/>
    <property type="match status" value="1"/>
</dbReference>
<evidence type="ECO:0000259" key="2">
    <source>
        <dbReference type="PROSITE" id="PS51184"/>
    </source>
</evidence>
<dbReference type="EMBL" id="JAJVDC020000007">
    <property type="protein sequence ID" value="KAL1636216.1"/>
    <property type="molecule type" value="Genomic_DNA"/>
</dbReference>
<organism evidence="3 4">
    <name type="scientific">Neofusicoccum ribis</name>
    <dbReference type="NCBI Taxonomy" id="45134"/>
    <lineage>
        <taxon>Eukaryota</taxon>
        <taxon>Fungi</taxon>
        <taxon>Dikarya</taxon>
        <taxon>Ascomycota</taxon>
        <taxon>Pezizomycotina</taxon>
        <taxon>Dothideomycetes</taxon>
        <taxon>Dothideomycetes incertae sedis</taxon>
        <taxon>Botryosphaeriales</taxon>
        <taxon>Botryosphaeriaceae</taxon>
        <taxon>Neofusicoccum</taxon>
    </lineage>
</organism>
<protein>
    <recommendedName>
        <fullName evidence="2">JmjC domain-containing protein</fullName>
    </recommendedName>
</protein>
<comment type="caution">
    <text evidence="3">The sequence shown here is derived from an EMBL/GenBank/DDBJ whole genome shotgun (WGS) entry which is preliminary data.</text>
</comment>
<feature type="region of interest" description="Disordered" evidence="1">
    <location>
        <begin position="329"/>
        <end position="377"/>
    </location>
</feature>
<evidence type="ECO:0000256" key="1">
    <source>
        <dbReference type="SAM" id="MobiDB-lite"/>
    </source>
</evidence>
<evidence type="ECO:0000313" key="4">
    <source>
        <dbReference type="Proteomes" id="UP001521116"/>
    </source>
</evidence>
<feature type="compositionally biased region" description="Basic and acidic residues" evidence="1">
    <location>
        <begin position="329"/>
        <end position="340"/>
    </location>
</feature>